<evidence type="ECO:0000256" key="3">
    <source>
        <dbReference type="ARBA" id="ARBA00022801"/>
    </source>
</evidence>
<dbReference type="InterPro" id="IPR036196">
    <property type="entry name" value="Ptyr_pPase_sf"/>
</dbReference>
<evidence type="ECO:0000313" key="6">
    <source>
        <dbReference type="EMBL" id="MBU9697443.1"/>
    </source>
</evidence>
<dbReference type="Proteomes" id="UP000731907">
    <property type="component" value="Unassembled WGS sequence"/>
</dbReference>
<keyword evidence="4" id="KW-0904">Protein phosphatase</keyword>
<evidence type="ECO:0000259" key="5">
    <source>
        <dbReference type="SMART" id="SM00226"/>
    </source>
</evidence>
<keyword evidence="7" id="KW-1185">Reference proteome</keyword>
<dbReference type="RefSeq" id="WP_161761496.1">
    <property type="nucleotide sequence ID" value="NZ_JAAATX020000004.1"/>
</dbReference>
<gene>
    <name evidence="6" type="ORF">GU927_006240</name>
</gene>
<proteinExistence type="inferred from homology"/>
<name>A0ABS6J1H1_9RHOB</name>
<dbReference type="EMBL" id="JAAATX020000004">
    <property type="protein sequence ID" value="MBU9697443.1"/>
    <property type="molecule type" value="Genomic_DNA"/>
</dbReference>
<evidence type="ECO:0000313" key="7">
    <source>
        <dbReference type="Proteomes" id="UP000731907"/>
    </source>
</evidence>
<protein>
    <recommendedName>
        <fullName evidence="2">protein-tyrosine-phosphatase</fullName>
        <ecNumber evidence="2">3.1.3.48</ecNumber>
    </recommendedName>
</protein>
<feature type="domain" description="Phosphotyrosine protein phosphatase I" evidence="5">
    <location>
        <begin position="3"/>
        <end position="146"/>
    </location>
</feature>
<dbReference type="InterPro" id="IPR023485">
    <property type="entry name" value="Ptyr_pPase"/>
</dbReference>
<organism evidence="6 7">
    <name type="scientific">Paragemmobacter amnigenus</name>
    <dbReference type="NCBI Taxonomy" id="2852097"/>
    <lineage>
        <taxon>Bacteria</taxon>
        <taxon>Pseudomonadati</taxon>
        <taxon>Pseudomonadota</taxon>
        <taxon>Alphaproteobacteria</taxon>
        <taxon>Rhodobacterales</taxon>
        <taxon>Paracoccaceae</taxon>
        <taxon>Paragemmobacter</taxon>
    </lineage>
</organism>
<dbReference type="PANTHER" id="PTHR11717">
    <property type="entry name" value="LOW MOLECULAR WEIGHT PROTEIN TYROSINE PHOSPHATASE"/>
    <property type="match status" value="1"/>
</dbReference>
<dbReference type="Gene3D" id="3.40.50.2300">
    <property type="match status" value="1"/>
</dbReference>
<evidence type="ECO:0000256" key="1">
    <source>
        <dbReference type="ARBA" id="ARBA00011063"/>
    </source>
</evidence>
<evidence type="ECO:0000256" key="4">
    <source>
        <dbReference type="ARBA" id="ARBA00022912"/>
    </source>
</evidence>
<dbReference type="PANTHER" id="PTHR11717:SF7">
    <property type="entry name" value="LOW MOLECULAR WEIGHT PHOSPHOTYROSINE PROTEIN PHOSPHATASE"/>
    <property type="match status" value="1"/>
</dbReference>
<dbReference type="InterPro" id="IPR050438">
    <property type="entry name" value="LMW_PTPase"/>
</dbReference>
<dbReference type="CDD" id="cd16343">
    <property type="entry name" value="LMWPTP"/>
    <property type="match status" value="1"/>
</dbReference>
<sequence>MTTRILFVCLGNICRSPTAEGVFRAMAQAAGLQVEVDSCGTGRWHAGAPPNPPAVAAARKRGYDLSALRARQITVADFTRFDRILVMDRANLRDVRALCPAGGTEPELFLTHAPQHGEEVPDPWYTGEYDRTLDLIEDAARGLVAALAVRG</sequence>
<keyword evidence="3" id="KW-0378">Hydrolase</keyword>
<dbReference type="SUPFAM" id="SSF52788">
    <property type="entry name" value="Phosphotyrosine protein phosphatases I"/>
    <property type="match status" value="1"/>
</dbReference>
<dbReference type="EC" id="3.1.3.48" evidence="2"/>
<dbReference type="SMART" id="SM00226">
    <property type="entry name" value="LMWPc"/>
    <property type="match status" value="1"/>
</dbReference>
<dbReference type="InterPro" id="IPR017867">
    <property type="entry name" value="Tyr_phospatase_low_mol_wt"/>
</dbReference>
<comment type="caution">
    <text evidence="6">The sequence shown here is derived from an EMBL/GenBank/DDBJ whole genome shotgun (WGS) entry which is preliminary data.</text>
</comment>
<comment type="similarity">
    <text evidence="1">Belongs to the low molecular weight phosphotyrosine protein phosphatase family.</text>
</comment>
<accession>A0ABS6J1H1</accession>
<dbReference type="PRINTS" id="PR00719">
    <property type="entry name" value="LMWPTPASE"/>
</dbReference>
<evidence type="ECO:0000256" key="2">
    <source>
        <dbReference type="ARBA" id="ARBA00013064"/>
    </source>
</evidence>
<reference evidence="6 7" key="1">
    <citation type="submission" date="2021-06" db="EMBL/GenBank/DDBJ databases">
        <title>Rhodobacteraceae bacterium strain HSP-20.</title>
        <authorList>
            <person name="Chen W.-M."/>
        </authorList>
    </citation>
    <scope>NUCLEOTIDE SEQUENCE [LARGE SCALE GENOMIC DNA]</scope>
    <source>
        <strain evidence="6 7">HSP-20</strain>
    </source>
</reference>
<dbReference type="Pfam" id="PF01451">
    <property type="entry name" value="LMWPc"/>
    <property type="match status" value="1"/>
</dbReference>